<name>A0A1K2EYB2_STRAR</name>
<dbReference type="Proteomes" id="UP000181909">
    <property type="component" value="Unassembled WGS sequence"/>
</dbReference>
<evidence type="ECO:0000313" key="1">
    <source>
        <dbReference type="EMBL" id="SFY40655.1"/>
    </source>
</evidence>
<reference evidence="1 2" key="1">
    <citation type="submission" date="2016-11" db="EMBL/GenBank/DDBJ databases">
        <authorList>
            <person name="Jaros S."/>
            <person name="Januszkiewicz K."/>
            <person name="Wedrychowicz H."/>
        </authorList>
    </citation>
    <scope>NUCLEOTIDE SEQUENCE [LARGE SCALE GENOMIC DNA]</scope>
    <source>
        <strain evidence="1 2">OK807</strain>
    </source>
</reference>
<sequence length="77" mass="7978">MVPDSMIQSAVGASAAAALPTTVTCCPLLVVREVVLRQLPDDGSVTAGRPPVWATPASAPTGLPYVTVIRRPQPAER</sequence>
<evidence type="ECO:0000313" key="2">
    <source>
        <dbReference type="Proteomes" id="UP000181909"/>
    </source>
</evidence>
<dbReference type="EMBL" id="FPJO01000025">
    <property type="protein sequence ID" value="SFY40655.1"/>
    <property type="molecule type" value="Genomic_DNA"/>
</dbReference>
<organism evidence="1 2">
    <name type="scientific">Streptomyces atratus</name>
    <dbReference type="NCBI Taxonomy" id="1893"/>
    <lineage>
        <taxon>Bacteria</taxon>
        <taxon>Bacillati</taxon>
        <taxon>Actinomycetota</taxon>
        <taxon>Actinomycetes</taxon>
        <taxon>Kitasatosporales</taxon>
        <taxon>Streptomycetaceae</taxon>
        <taxon>Streptomyces</taxon>
    </lineage>
</organism>
<accession>A0A1K2EYB2</accession>
<gene>
    <name evidence="1" type="ORF">SAMN02787144_102584</name>
</gene>
<dbReference type="AlphaFoldDB" id="A0A1K2EYB2"/>
<proteinExistence type="predicted"/>
<dbReference type="STRING" id="1893.SAMN02787144_102584"/>
<protein>
    <submittedName>
        <fullName evidence="1">Uncharacterized protein</fullName>
    </submittedName>
</protein>